<reference evidence="2" key="1">
    <citation type="submission" date="2021-02" db="EMBL/GenBank/DDBJ databases">
        <authorList>
            <person name="Nowell W R."/>
        </authorList>
    </citation>
    <scope>NUCLEOTIDE SEQUENCE</scope>
</reference>
<protein>
    <submittedName>
        <fullName evidence="2">Uncharacterized protein</fullName>
    </submittedName>
</protein>
<dbReference type="AlphaFoldDB" id="A0A820X5E7"/>
<comment type="caution">
    <text evidence="2">The sequence shown here is derived from an EMBL/GenBank/DDBJ whole genome shotgun (WGS) entry which is preliminary data.</text>
</comment>
<gene>
    <name evidence="1" type="ORF">FME351_LOCUS14912</name>
    <name evidence="2" type="ORF">TSG867_LOCUS22846</name>
</gene>
<proteinExistence type="predicted"/>
<name>A0A820X5E7_9BILA</name>
<evidence type="ECO:0000313" key="1">
    <source>
        <dbReference type="EMBL" id="CAF3472187.1"/>
    </source>
</evidence>
<dbReference type="EMBL" id="CAJOBQ010001907">
    <property type="protein sequence ID" value="CAF4524920.1"/>
    <property type="molecule type" value="Genomic_DNA"/>
</dbReference>
<dbReference type="EMBL" id="CAJNYU010001829">
    <property type="protein sequence ID" value="CAF3472187.1"/>
    <property type="molecule type" value="Genomic_DNA"/>
</dbReference>
<evidence type="ECO:0000313" key="3">
    <source>
        <dbReference type="Proteomes" id="UP000663862"/>
    </source>
</evidence>
<dbReference type="Proteomes" id="UP000663869">
    <property type="component" value="Unassembled WGS sequence"/>
</dbReference>
<sequence length="135" mass="15943">MNRIIAVNLRQNRFDPIALSDHSEQNKSAAVRFSLIQARHTLYLNYLKDSITNKINLKDLLTNKYQILYLSIDCVLSEFHDQGLYAWFRSLAMKHIQSRYHFQRTYGIRFSSASTHVHQKNGYQCIGKIRAKMYE</sequence>
<organism evidence="2 3">
    <name type="scientific">Rotaria socialis</name>
    <dbReference type="NCBI Taxonomy" id="392032"/>
    <lineage>
        <taxon>Eukaryota</taxon>
        <taxon>Metazoa</taxon>
        <taxon>Spiralia</taxon>
        <taxon>Gnathifera</taxon>
        <taxon>Rotifera</taxon>
        <taxon>Eurotatoria</taxon>
        <taxon>Bdelloidea</taxon>
        <taxon>Philodinida</taxon>
        <taxon>Philodinidae</taxon>
        <taxon>Rotaria</taxon>
    </lineage>
</organism>
<accession>A0A820X5E7</accession>
<evidence type="ECO:0000313" key="2">
    <source>
        <dbReference type="EMBL" id="CAF4524920.1"/>
    </source>
</evidence>
<dbReference type="Proteomes" id="UP000663862">
    <property type="component" value="Unassembled WGS sequence"/>
</dbReference>